<dbReference type="InterPro" id="IPR018704">
    <property type="entry name" value="SecYEG/CpoB_TPR"/>
</dbReference>
<protein>
    <submittedName>
        <fullName evidence="6">ABC transporter substrate-binding protein</fullName>
    </submittedName>
</protein>
<evidence type="ECO:0000313" key="7">
    <source>
        <dbReference type="Proteomes" id="UP001403385"/>
    </source>
</evidence>
<evidence type="ECO:0000256" key="2">
    <source>
        <dbReference type="ARBA" id="ARBA00022729"/>
    </source>
</evidence>
<organism evidence="6 7">
    <name type="scientific">Rapidithrix thailandica</name>
    <dbReference type="NCBI Taxonomy" id="413964"/>
    <lineage>
        <taxon>Bacteria</taxon>
        <taxon>Pseudomonadati</taxon>
        <taxon>Bacteroidota</taxon>
        <taxon>Cytophagia</taxon>
        <taxon>Cytophagales</taxon>
        <taxon>Flammeovirgaceae</taxon>
        <taxon>Rapidithrix</taxon>
    </lineage>
</organism>
<accession>A0AAW9S5W3</accession>
<dbReference type="AlphaFoldDB" id="A0AAW9S5W3"/>
<dbReference type="Gene3D" id="3.40.50.2300">
    <property type="match status" value="2"/>
</dbReference>
<name>A0AAW9S5W3_9BACT</name>
<dbReference type="Proteomes" id="UP001403385">
    <property type="component" value="Unassembled WGS sequence"/>
</dbReference>
<dbReference type="Pfam" id="PF09976">
    <property type="entry name" value="TPR_21"/>
    <property type="match status" value="1"/>
</dbReference>
<evidence type="ECO:0000259" key="5">
    <source>
        <dbReference type="Pfam" id="PF13458"/>
    </source>
</evidence>
<dbReference type="Pfam" id="PF13458">
    <property type="entry name" value="Peripla_BP_6"/>
    <property type="match status" value="1"/>
</dbReference>
<feature type="chain" id="PRO_5043454810" evidence="3">
    <location>
        <begin position="21"/>
        <end position="578"/>
    </location>
</feature>
<dbReference type="Gene3D" id="1.25.40.10">
    <property type="entry name" value="Tetratricopeptide repeat domain"/>
    <property type="match status" value="1"/>
</dbReference>
<feature type="domain" description="Leucine-binding protein" evidence="5">
    <location>
        <begin position="250"/>
        <end position="529"/>
    </location>
</feature>
<evidence type="ECO:0000313" key="6">
    <source>
        <dbReference type="EMBL" id="MEN7548461.1"/>
    </source>
</evidence>
<evidence type="ECO:0000259" key="4">
    <source>
        <dbReference type="Pfam" id="PF09976"/>
    </source>
</evidence>
<dbReference type="EMBL" id="JBDKWZ010000005">
    <property type="protein sequence ID" value="MEN7548461.1"/>
    <property type="molecule type" value="Genomic_DNA"/>
</dbReference>
<sequence length="578" mass="66808">MMRTFFLLSILLFTSLSSFSQSRVKQSVLDDLKNKYEYGKSLLKQQKYPQAQQVFQPLTIEKPGNSYQIYASYFYALAAFKSGEFTKAENTLQQILQQHPSWPHQEEVKFLLGAVRFKTGKPDLAIQTLNLVKGKGFQESIVNLKKQELQSFTVDQVHYLYKTFQKDQVIAKILLDKIYRLPSKGSYGEVFQELYYQFHSNGGPLDDLELKKSVYKDEYHVAVLMPFLNETTNPRSLARNNQFVYDTYEGIKLACQWLQKDSINIKLHAIDTKHDSQQTQKILEDTAMQYMDLIIGPLYANTFPLVSEFSKKHSKVMVNPFSSNSVFTNHNPNAFLSLPSLETQARKVSDFVFDTLNNHTAYIIFGGTDNEKLMAYTYMENFKAKGGTVQVYEQFDYTSNGFGNLIRDFRKIQNHSRDTAFTSHVFVSVTEPVAASNVISALQELQVKVPVFVPKEWFEFPQISYDQLEQSNVHIFFPEYKKYHSNTTKHFTNQYLEKVQVLPSNFAFSGFETMYYFGKMMKKHGTSFGQAIYFEAPEEGMIYTGFSYEGKNDNQVVPVFKFENGQLIMVNNPLQAQR</sequence>
<dbReference type="SUPFAM" id="SSF53822">
    <property type="entry name" value="Periplasmic binding protein-like I"/>
    <property type="match status" value="1"/>
</dbReference>
<keyword evidence="2 3" id="KW-0732">Signal</keyword>
<proteinExistence type="inferred from homology"/>
<dbReference type="InterPro" id="IPR011990">
    <property type="entry name" value="TPR-like_helical_dom_sf"/>
</dbReference>
<keyword evidence="7" id="KW-1185">Reference proteome</keyword>
<comment type="similarity">
    <text evidence="1">Belongs to the leucine-binding protein family.</text>
</comment>
<reference evidence="6 7" key="1">
    <citation type="submission" date="2024-04" db="EMBL/GenBank/DDBJ databases">
        <title>Novel genus in family Flammeovirgaceae.</title>
        <authorList>
            <person name="Nguyen T.H."/>
            <person name="Vuong T.Q."/>
            <person name="Le H."/>
            <person name="Kim S.-G."/>
        </authorList>
    </citation>
    <scope>NUCLEOTIDE SEQUENCE [LARGE SCALE GENOMIC DNA]</scope>
    <source>
        <strain evidence="6 7">JCM 23209</strain>
    </source>
</reference>
<gene>
    <name evidence="6" type="ORF">AAG747_11110</name>
</gene>
<dbReference type="InterPro" id="IPR028082">
    <property type="entry name" value="Peripla_BP_I"/>
</dbReference>
<dbReference type="PANTHER" id="PTHR30483">
    <property type="entry name" value="LEUCINE-SPECIFIC-BINDING PROTEIN"/>
    <property type="match status" value="1"/>
</dbReference>
<dbReference type="InterPro" id="IPR028081">
    <property type="entry name" value="Leu-bd"/>
</dbReference>
<dbReference type="RefSeq" id="WP_346821239.1">
    <property type="nucleotide sequence ID" value="NZ_JBDKWZ010000005.1"/>
</dbReference>
<dbReference type="SUPFAM" id="SSF48452">
    <property type="entry name" value="TPR-like"/>
    <property type="match status" value="1"/>
</dbReference>
<comment type="caution">
    <text evidence="6">The sequence shown here is derived from an EMBL/GenBank/DDBJ whole genome shotgun (WGS) entry which is preliminary data.</text>
</comment>
<dbReference type="PANTHER" id="PTHR30483:SF6">
    <property type="entry name" value="PERIPLASMIC BINDING PROTEIN OF ABC TRANSPORTER FOR NATURAL AMINO ACIDS"/>
    <property type="match status" value="1"/>
</dbReference>
<feature type="signal peptide" evidence="3">
    <location>
        <begin position="1"/>
        <end position="20"/>
    </location>
</feature>
<evidence type="ECO:0000256" key="3">
    <source>
        <dbReference type="SAM" id="SignalP"/>
    </source>
</evidence>
<feature type="domain" description="Ancillary SecYEG translocon subunit/Cell division coordinator CpoB TPR" evidence="4">
    <location>
        <begin position="36"/>
        <end position="144"/>
    </location>
</feature>
<dbReference type="InterPro" id="IPR051010">
    <property type="entry name" value="BCAA_transport"/>
</dbReference>
<evidence type="ECO:0000256" key="1">
    <source>
        <dbReference type="ARBA" id="ARBA00010062"/>
    </source>
</evidence>